<comment type="function">
    <text evidence="2">Catalyzes the epimerization of the C3' and C5'positions of dTDP-6-deoxy-D-xylo-4-hexulose, forming dTDP-6-deoxy-L-lyxo-4-hexulose.</text>
</comment>
<evidence type="ECO:0000313" key="9">
    <source>
        <dbReference type="Proteomes" id="UP000239539"/>
    </source>
</evidence>
<evidence type="ECO:0000256" key="6">
    <source>
        <dbReference type="ARBA" id="ARBA00031424"/>
    </source>
</evidence>
<sequence length="185" mass="20974">MQLKCDEKPINGVVEILSPRLGDARGSFSRWFCAEQLCPHIENLSFRQMNHSENFLKGTVRGLHYQLGPQREYKIVRCIRGRVSDVVVDLRKTSDTFLQHTTVVLCAAKNNALIIPPGCAHGFQVLEHDSQLLYLHTADYLPNYEGGVHPNDPKLNIQWPLPITEISVRDNELPKLPGYFKGLSL</sequence>
<dbReference type="EMBL" id="PVNO01000013">
    <property type="protein sequence ID" value="PRO69985.1"/>
    <property type="molecule type" value="Genomic_DNA"/>
</dbReference>
<evidence type="ECO:0000256" key="1">
    <source>
        <dbReference type="ARBA" id="ARBA00001298"/>
    </source>
</evidence>
<dbReference type="SUPFAM" id="SSF51182">
    <property type="entry name" value="RmlC-like cupins"/>
    <property type="match status" value="1"/>
</dbReference>
<dbReference type="Pfam" id="PF00908">
    <property type="entry name" value="dTDP_sugar_isom"/>
    <property type="match status" value="1"/>
</dbReference>
<evidence type="ECO:0000256" key="4">
    <source>
        <dbReference type="ARBA" id="ARBA00019595"/>
    </source>
</evidence>
<dbReference type="Proteomes" id="UP000239539">
    <property type="component" value="Unassembled WGS sequence"/>
</dbReference>
<gene>
    <name evidence="8" type="ORF">C6Y39_05050</name>
</gene>
<dbReference type="Gene3D" id="2.60.120.10">
    <property type="entry name" value="Jelly Rolls"/>
    <property type="match status" value="1"/>
</dbReference>
<protein>
    <recommendedName>
        <fullName evidence="4">dTDP-4-dehydrorhamnose 3,5-epimerase</fullName>
        <ecNumber evidence="3">5.1.3.13</ecNumber>
    </recommendedName>
    <alternativeName>
        <fullName evidence="6">Thymidine diphospho-4-keto-rhamnose 3,5-epimerase</fullName>
    </alternativeName>
    <alternativeName>
        <fullName evidence="5">dTDP-4-keto-6-deoxyglucose 3,5-epimerase</fullName>
    </alternativeName>
    <alternativeName>
        <fullName evidence="7">dTDP-6-deoxy-D-xylo-4-hexulose 3,5-epimerase</fullName>
    </alternativeName>
</protein>
<name>A0ABX5CRG1_9ALTE</name>
<dbReference type="RefSeq" id="WP_105930228.1">
    <property type="nucleotide sequence ID" value="NZ_PVNO01000013.1"/>
</dbReference>
<evidence type="ECO:0000313" key="8">
    <source>
        <dbReference type="EMBL" id="PRO69985.1"/>
    </source>
</evidence>
<dbReference type="InterPro" id="IPR000888">
    <property type="entry name" value="RmlC-like"/>
</dbReference>
<proteinExistence type="predicted"/>
<evidence type="ECO:0000256" key="5">
    <source>
        <dbReference type="ARBA" id="ARBA00029758"/>
    </source>
</evidence>
<keyword evidence="9" id="KW-1185">Reference proteome</keyword>
<evidence type="ECO:0000256" key="3">
    <source>
        <dbReference type="ARBA" id="ARBA00012098"/>
    </source>
</evidence>
<organism evidence="8 9">
    <name type="scientific">Alteromonas gracilis</name>
    <dbReference type="NCBI Taxonomy" id="1479524"/>
    <lineage>
        <taxon>Bacteria</taxon>
        <taxon>Pseudomonadati</taxon>
        <taxon>Pseudomonadota</taxon>
        <taxon>Gammaproteobacteria</taxon>
        <taxon>Alteromonadales</taxon>
        <taxon>Alteromonadaceae</taxon>
        <taxon>Alteromonas/Salinimonas group</taxon>
        <taxon>Alteromonas</taxon>
    </lineage>
</organism>
<accession>A0ABX5CRG1</accession>
<dbReference type="InterPro" id="IPR014710">
    <property type="entry name" value="RmlC-like_jellyroll"/>
</dbReference>
<dbReference type="CDD" id="cd00438">
    <property type="entry name" value="cupin_RmlC"/>
    <property type="match status" value="1"/>
</dbReference>
<evidence type="ECO:0000256" key="7">
    <source>
        <dbReference type="ARBA" id="ARBA00033311"/>
    </source>
</evidence>
<dbReference type="EC" id="5.1.3.13" evidence="3"/>
<comment type="caution">
    <text evidence="8">The sequence shown here is derived from an EMBL/GenBank/DDBJ whole genome shotgun (WGS) entry which is preliminary data.</text>
</comment>
<comment type="catalytic activity">
    <reaction evidence="1">
        <text>dTDP-4-dehydro-6-deoxy-alpha-D-glucose = dTDP-4-dehydro-beta-L-rhamnose</text>
        <dbReference type="Rhea" id="RHEA:16969"/>
        <dbReference type="ChEBI" id="CHEBI:57649"/>
        <dbReference type="ChEBI" id="CHEBI:62830"/>
        <dbReference type="EC" id="5.1.3.13"/>
    </reaction>
</comment>
<dbReference type="PANTHER" id="PTHR21047:SF2">
    <property type="entry name" value="THYMIDINE DIPHOSPHO-4-KETO-RHAMNOSE 3,5-EPIMERASE"/>
    <property type="match status" value="1"/>
</dbReference>
<evidence type="ECO:0000256" key="2">
    <source>
        <dbReference type="ARBA" id="ARBA00001997"/>
    </source>
</evidence>
<dbReference type="PANTHER" id="PTHR21047">
    <property type="entry name" value="DTDP-6-DEOXY-D-GLUCOSE-3,5 EPIMERASE"/>
    <property type="match status" value="1"/>
</dbReference>
<reference evidence="9" key="1">
    <citation type="journal article" date="2020" name="Int. J. Syst. Evol. Microbiol.">
        <title>Alteromonas alba sp. nov., a marine bacterium isolated from the seawater of the West Pacific Ocean.</title>
        <authorList>
            <person name="Sun C."/>
            <person name="Wu Y.-H."/>
            <person name="Xamxidin M."/>
            <person name="Cheng H."/>
            <person name="Xu X.-W."/>
        </authorList>
    </citation>
    <scope>NUCLEOTIDE SEQUENCE [LARGE SCALE GENOMIC DNA]</scope>
    <source>
        <strain evidence="9">9a2</strain>
    </source>
</reference>
<dbReference type="InterPro" id="IPR011051">
    <property type="entry name" value="RmlC_Cupin_sf"/>
</dbReference>